<evidence type="ECO:0000313" key="3">
    <source>
        <dbReference type="Proteomes" id="UP000058074"/>
    </source>
</evidence>
<protein>
    <submittedName>
        <fullName evidence="2">Uncharacterized protein</fullName>
    </submittedName>
</protein>
<dbReference type="KEGG" id="smag:AN936_18450"/>
<keyword evidence="1" id="KW-0812">Transmembrane</keyword>
<name>A0A0N9V0P2_SPHMC</name>
<evidence type="ECO:0000256" key="1">
    <source>
        <dbReference type="SAM" id="Phobius"/>
    </source>
</evidence>
<dbReference type="PATRIC" id="fig|33050.5.peg.3829"/>
<dbReference type="EMBL" id="CP012700">
    <property type="protein sequence ID" value="ALH82260.1"/>
    <property type="molecule type" value="Genomic_DNA"/>
</dbReference>
<feature type="transmembrane region" description="Helical" evidence="1">
    <location>
        <begin position="82"/>
        <end position="100"/>
    </location>
</feature>
<organism evidence="2 3">
    <name type="scientific">Sphingopyxis macrogoltabida</name>
    <name type="common">Sphingomonas macrogoltabidus</name>
    <dbReference type="NCBI Taxonomy" id="33050"/>
    <lineage>
        <taxon>Bacteria</taxon>
        <taxon>Pseudomonadati</taxon>
        <taxon>Pseudomonadota</taxon>
        <taxon>Alphaproteobacteria</taxon>
        <taxon>Sphingomonadales</taxon>
        <taxon>Sphingomonadaceae</taxon>
        <taxon>Sphingopyxis</taxon>
    </lineage>
</organism>
<feature type="transmembrane region" description="Helical" evidence="1">
    <location>
        <begin position="55"/>
        <end position="75"/>
    </location>
</feature>
<dbReference type="OrthoDB" id="7391238at2"/>
<feature type="transmembrane region" description="Helical" evidence="1">
    <location>
        <begin position="112"/>
        <end position="135"/>
    </location>
</feature>
<accession>A0A0N9V0P2</accession>
<dbReference type="AlphaFoldDB" id="A0A0N9V0P2"/>
<gene>
    <name evidence="2" type="ORF">AN936_18450</name>
</gene>
<keyword evidence="1" id="KW-0472">Membrane</keyword>
<sequence>MSILWSFNFIWVLALCAAALRWGAAPERICAATLLGMTVGDRLYHILVGRNTIYGSVDIGHLIIDLLVAAIFTGVALRANRIYPLWLSAFQLVSVASHFAREASGKMSVIAYVLLNYAPYYCILLILTGGIWAHATRTKRYGAYRPWRASSNPSRATEPRRRPAS</sequence>
<keyword evidence="1" id="KW-1133">Transmembrane helix</keyword>
<evidence type="ECO:0000313" key="2">
    <source>
        <dbReference type="EMBL" id="ALH82260.1"/>
    </source>
</evidence>
<proteinExistence type="predicted"/>
<reference evidence="2 3" key="1">
    <citation type="journal article" date="2015" name="Genome Announc.">
        <title>Complete Genome Sequence of Polypropylene Glycol- and Polyethylene Glycol-Degrading Sphingopyxis macrogoltabida Strain EY-1.</title>
        <authorList>
            <person name="Ohtsubo Y."/>
            <person name="Nagata Y."/>
            <person name="Numata M."/>
            <person name="Tsuchikane K."/>
            <person name="Hosoyama A."/>
            <person name="Yamazoe A."/>
            <person name="Tsuda M."/>
            <person name="Fujita N."/>
            <person name="Kawai F."/>
        </authorList>
    </citation>
    <scope>NUCLEOTIDE SEQUENCE [LARGE SCALE GENOMIC DNA]</scope>
    <source>
        <strain evidence="2 3">EY-1</strain>
    </source>
</reference>
<dbReference type="RefSeq" id="WP_054589326.1">
    <property type="nucleotide sequence ID" value="NZ_CP012700.1"/>
</dbReference>
<dbReference type="Proteomes" id="UP000058074">
    <property type="component" value="Chromosome"/>
</dbReference>